<dbReference type="InterPro" id="IPR041667">
    <property type="entry name" value="Cupin_8"/>
</dbReference>
<keyword evidence="3" id="KW-1185">Reference proteome</keyword>
<feature type="domain" description="JmjC" evidence="1">
    <location>
        <begin position="200"/>
        <end position="400"/>
    </location>
</feature>
<evidence type="ECO:0000313" key="3">
    <source>
        <dbReference type="Proteomes" id="UP000009168"/>
    </source>
</evidence>
<dbReference type="Proteomes" id="UP000009168">
    <property type="component" value="Unassembled WGS sequence"/>
</dbReference>
<dbReference type="PROSITE" id="PS51184">
    <property type="entry name" value="JMJC"/>
    <property type="match status" value="1"/>
</dbReference>
<dbReference type="STRING" id="312017.Q23Q16"/>
<evidence type="ECO:0000313" key="2">
    <source>
        <dbReference type="EMBL" id="EAR98519.1"/>
    </source>
</evidence>
<gene>
    <name evidence="2" type="ORF">TTHERM_00460680</name>
</gene>
<dbReference type="Pfam" id="PF13621">
    <property type="entry name" value="Cupin_8"/>
    <property type="match status" value="1"/>
</dbReference>
<reference evidence="3" key="1">
    <citation type="journal article" date="2006" name="PLoS Biol.">
        <title>Macronuclear genome sequence of the ciliate Tetrahymena thermophila, a model eukaryote.</title>
        <authorList>
            <person name="Eisen J.A."/>
            <person name="Coyne R.S."/>
            <person name="Wu M."/>
            <person name="Wu D."/>
            <person name="Thiagarajan M."/>
            <person name="Wortman J.R."/>
            <person name="Badger J.H."/>
            <person name="Ren Q."/>
            <person name="Amedeo P."/>
            <person name="Jones K.M."/>
            <person name="Tallon L.J."/>
            <person name="Delcher A.L."/>
            <person name="Salzberg S.L."/>
            <person name="Silva J.C."/>
            <person name="Haas B.J."/>
            <person name="Majoros W.H."/>
            <person name="Farzad M."/>
            <person name="Carlton J.M."/>
            <person name="Smith R.K. Jr."/>
            <person name="Garg J."/>
            <person name="Pearlman R.E."/>
            <person name="Karrer K.M."/>
            <person name="Sun L."/>
            <person name="Manning G."/>
            <person name="Elde N.C."/>
            <person name="Turkewitz A.P."/>
            <person name="Asai D.J."/>
            <person name="Wilkes D.E."/>
            <person name="Wang Y."/>
            <person name="Cai H."/>
            <person name="Collins K."/>
            <person name="Stewart B.A."/>
            <person name="Lee S.R."/>
            <person name="Wilamowska K."/>
            <person name="Weinberg Z."/>
            <person name="Ruzzo W.L."/>
            <person name="Wloga D."/>
            <person name="Gaertig J."/>
            <person name="Frankel J."/>
            <person name="Tsao C.-C."/>
            <person name="Gorovsky M.A."/>
            <person name="Keeling P.J."/>
            <person name="Waller R.F."/>
            <person name="Patron N.J."/>
            <person name="Cherry J.M."/>
            <person name="Stover N.A."/>
            <person name="Krieger C.J."/>
            <person name="del Toro C."/>
            <person name="Ryder H.F."/>
            <person name="Williamson S.C."/>
            <person name="Barbeau R.A."/>
            <person name="Hamilton E.P."/>
            <person name="Orias E."/>
        </authorList>
    </citation>
    <scope>NUCLEOTIDE SEQUENCE [LARGE SCALE GENOMIC DNA]</scope>
    <source>
        <strain evidence="3">SB210</strain>
    </source>
</reference>
<dbReference type="GeneID" id="7825702"/>
<protein>
    <submittedName>
        <fullName evidence="2">Cupin-like domain protein</fullName>
    </submittedName>
</protein>
<organism evidence="2 3">
    <name type="scientific">Tetrahymena thermophila (strain SB210)</name>
    <dbReference type="NCBI Taxonomy" id="312017"/>
    <lineage>
        <taxon>Eukaryota</taxon>
        <taxon>Sar</taxon>
        <taxon>Alveolata</taxon>
        <taxon>Ciliophora</taxon>
        <taxon>Intramacronucleata</taxon>
        <taxon>Oligohymenophorea</taxon>
        <taxon>Hymenostomatida</taxon>
        <taxon>Tetrahymenina</taxon>
        <taxon>Tetrahymenidae</taxon>
        <taxon>Tetrahymena</taxon>
    </lineage>
</organism>
<dbReference type="InterPro" id="IPR014710">
    <property type="entry name" value="RmlC-like_jellyroll"/>
</dbReference>
<dbReference type="KEGG" id="tet:TTHERM_00460680"/>
<dbReference type="PANTHER" id="PTHR12461">
    <property type="entry name" value="HYPOXIA-INDUCIBLE FACTOR 1 ALPHA INHIBITOR-RELATED"/>
    <property type="match status" value="1"/>
</dbReference>
<dbReference type="PANTHER" id="PTHR12461:SF99">
    <property type="entry name" value="BIFUNCTIONAL PEPTIDASE AND (3S)-LYSYL HYDROXYLASE JMJD7"/>
    <property type="match status" value="1"/>
</dbReference>
<name>Q23Q16_TETTS</name>
<dbReference type="Gene3D" id="2.60.120.10">
    <property type="entry name" value="Jelly Rolls"/>
    <property type="match status" value="1"/>
</dbReference>
<dbReference type="InParanoid" id="Q23Q16"/>
<dbReference type="OMA" id="YWHDMEF"/>
<dbReference type="eggNOG" id="KOG2508">
    <property type="taxonomic scope" value="Eukaryota"/>
</dbReference>
<dbReference type="HOGENOM" id="CLU_016785_6_0_1"/>
<dbReference type="InterPro" id="IPR003347">
    <property type="entry name" value="JmjC_dom"/>
</dbReference>
<accession>Q23Q16</accession>
<dbReference type="AlphaFoldDB" id="Q23Q16"/>
<dbReference type="RefSeq" id="XP_001018764.1">
    <property type="nucleotide sequence ID" value="XM_001018764.1"/>
</dbReference>
<evidence type="ECO:0000259" key="1">
    <source>
        <dbReference type="PROSITE" id="PS51184"/>
    </source>
</evidence>
<proteinExistence type="predicted"/>
<dbReference type="SUPFAM" id="SSF51197">
    <property type="entry name" value="Clavaminate synthase-like"/>
    <property type="match status" value="1"/>
</dbReference>
<dbReference type="SMART" id="SM00558">
    <property type="entry name" value="JmjC"/>
    <property type="match status" value="1"/>
</dbReference>
<dbReference type="OrthoDB" id="288221at2759"/>
<dbReference type="EMBL" id="GG662650">
    <property type="protein sequence ID" value="EAR98519.1"/>
    <property type="molecule type" value="Genomic_DNA"/>
</dbReference>
<sequence>MDCYCASQTLYQKDKLKNFKYYNKKENKFEDYEYERVDRDQVYDPYSSKFSHIFEQTLELGSTTYPLGEIDEVEYSTIVNNPLKFYKEYIAVNKPCKIINAINQWPAMKNWKDLEYLKKRIGDHEITIDLTPDGYADSIYNKFFAQPKQVKGTFQDFLNMKKYKNQGNVVPYIQKQNGNLTSEFNFFLSDIKSQYTQGKSPSNKTQNLPDIKEFFKNTFFNGQEPDSINFWMGYSDSVSALHKDPYENIYAVIQGEKHFTLAPPAIFPYCGISTYKNTKWNSSPDFQKWWLEDINNEEDESDQQDNEKNQNSSTVWYSHNPDLPEDYHRYFSEDIPVYHVIVKSGEVLYLPALWFHQVTQFTSSQNQLSDEAQSSDFIIAANFWYDMEFDHKFQVFDMLKNLVDLDIKEQQTTKEEQQVSE</sequence>